<evidence type="ECO:0000313" key="1">
    <source>
        <dbReference type="EMBL" id="QPZ39696.1"/>
    </source>
</evidence>
<evidence type="ECO:0008006" key="3">
    <source>
        <dbReference type="Google" id="ProtNLM"/>
    </source>
</evidence>
<protein>
    <recommendedName>
        <fullName evidence="3">Minor tail protein</fullName>
    </recommendedName>
</protein>
<dbReference type="Proteomes" id="UP000662814">
    <property type="component" value="Chromosome"/>
</dbReference>
<evidence type="ECO:0000313" key="2">
    <source>
        <dbReference type="Proteomes" id="UP000662814"/>
    </source>
</evidence>
<name>A0ABX6YLN1_9MICO</name>
<sequence length="288" mass="30616">MTDVWNLSYPGASLDMVADIDADVVLSSAPEISYGINIPEYVTDGVDGRTFGRGLQDGMTILFELDVNGRGNESLARIGKEQLRRVWRGDAVRQDVGSVATLRAPSGRVTFGVPQRYSANDTYMKQGLVRATVDFAATTDLWFSPEPFSTSVRIVPPPSGGFVAPFVFPLTSSGSANESASFTVGGDVPTWPVFEIAGPIQRPAVEVVGLFRLEYGGSLAYDEVLRIDTNPHVRSVTVNGAGVSLTPSSDRLLDASVPPGVHVLSLFGTSSSGTATATVRGNDAYTTY</sequence>
<proteinExistence type="predicted"/>
<organism evidence="1 2">
    <name type="scientific">Paramicrobacterium chengjingii</name>
    <dbReference type="NCBI Taxonomy" id="2769067"/>
    <lineage>
        <taxon>Bacteria</taxon>
        <taxon>Bacillati</taxon>
        <taxon>Actinomycetota</taxon>
        <taxon>Actinomycetes</taxon>
        <taxon>Micrococcales</taxon>
        <taxon>Microbacteriaceae</taxon>
        <taxon>Paramicrobacterium</taxon>
    </lineage>
</organism>
<keyword evidence="2" id="KW-1185">Reference proteome</keyword>
<dbReference type="EMBL" id="CP061169">
    <property type="protein sequence ID" value="QPZ39696.1"/>
    <property type="molecule type" value="Genomic_DNA"/>
</dbReference>
<dbReference type="RefSeq" id="WP_166989315.1">
    <property type="nucleotide sequence ID" value="NZ_CP061169.1"/>
</dbReference>
<gene>
    <name evidence="1" type="ORF">HCR76_06530</name>
</gene>
<reference evidence="1 2" key="1">
    <citation type="submission" date="2020-12" db="EMBL/GenBank/DDBJ databases">
        <title>Microbacterium sp. HY060.</title>
        <authorList>
            <person name="Zhou J."/>
        </authorList>
    </citation>
    <scope>NUCLEOTIDE SEQUENCE [LARGE SCALE GENOMIC DNA]</scope>
    <source>
        <strain evidence="1 2">HY60</strain>
    </source>
</reference>
<accession>A0ABX6YLN1</accession>